<dbReference type="InterPro" id="IPR036271">
    <property type="entry name" value="Tet_transcr_reg_TetR-rel_C_sf"/>
</dbReference>
<accession>A0A1C0AD44</accession>
<dbReference type="Gene3D" id="1.10.357.10">
    <property type="entry name" value="Tetracycline Repressor, domain 2"/>
    <property type="match status" value="1"/>
</dbReference>
<dbReference type="PANTHER" id="PTHR43479">
    <property type="entry name" value="ACREF/ENVCD OPERON REPRESSOR-RELATED"/>
    <property type="match status" value="1"/>
</dbReference>
<sequence>MNNRAKIMEVAVNLFASRGYDGVGVKELAEEAGVTKPTLYHYFGNKKGLLEELLVENFSKMNNLVKEATIYNHDLPFTLNKLVSTYFNFAKNNKTFYRMQLAMALAPIDSESNKAVSKFIKEQHNMVEELFIQAAEDHGNMKGRHKAYAATLLGMINTYITLSLRGDRELNDELLYQAVHQFMHGIYS</sequence>
<dbReference type="EMBL" id="LWDV01000005">
    <property type="protein sequence ID" value="OCL28530.1"/>
    <property type="molecule type" value="Genomic_DNA"/>
</dbReference>
<dbReference type="InterPro" id="IPR050624">
    <property type="entry name" value="HTH-type_Tx_Regulator"/>
</dbReference>
<dbReference type="InterPro" id="IPR001647">
    <property type="entry name" value="HTH_TetR"/>
</dbReference>
<protein>
    <submittedName>
        <fullName evidence="4">TetR family transcriptional regulator</fullName>
    </submittedName>
</protein>
<dbReference type="InterPro" id="IPR009057">
    <property type="entry name" value="Homeodomain-like_sf"/>
</dbReference>
<dbReference type="PRINTS" id="PR00455">
    <property type="entry name" value="HTHTETR"/>
</dbReference>
<keyword evidence="5" id="KW-1185">Reference proteome</keyword>
<evidence type="ECO:0000313" key="4">
    <source>
        <dbReference type="EMBL" id="OCL28530.1"/>
    </source>
</evidence>
<dbReference type="PROSITE" id="PS50977">
    <property type="entry name" value="HTH_TETR_2"/>
    <property type="match status" value="1"/>
</dbReference>
<dbReference type="Pfam" id="PF00440">
    <property type="entry name" value="TetR_N"/>
    <property type="match status" value="1"/>
</dbReference>
<organism evidence="4 5">
    <name type="scientific">Orenia metallireducens</name>
    <dbReference type="NCBI Taxonomy" id="1413210"/>
    <lineage>
        <taxon>Bacteria</taxon>
        <taxon>Bacillati</taxon>
        <taxon>Bacillota</taxon>
        <taxon>Clostridia</taxon>
        <taxon>Halanaerobiales</taxon>
        <taxon>Halobacteroidaceae</taxon>
        <taxon>Orenia</taxon>
    </lineage>
</organism>
<reference evidence="4 5" key="2">
    <citation type="submission" date="2016-08" db="EMBL/GenBank/DDBJ databases">
        <title>Orenia metallireducens sp. nov. strain Z6, a Novel Metal-reducing Firmicute from the Deep Subsurface.</title>
        <authorList>
            <person name="Maxim B.I."/>
            <person name="Kenneth K."/>
            <person name="Flynn T.M."/>
            <person name="Oloughlin E.J."/>
            <person name="Locke R.A."/>
            <person name="Weber J.R."/>
            <person name="Egan S.M."/>
            <person name="Mackie R.I."/>
            <person name="Cann I.K."/>
        </authorList>
    </citation>
    <scope>NUCLEOTIDE SEQUENCE [LARGE SCALE GENOMIC DNA]</scope>
    <source>
        <strain evidence="4 5">Z6</strain>
    </source>
</reference>
<dbReference type="PANTHER" id="PTHR43479:SF11">
    <property type="entry name" value="ACREF_ENVCD OPERON REPRESSOR-RELATED"/>
    <property type="match status" value="1"/>
</dbReference>
<keyword evidence="1 2" id="KW-0238">DNA-binding</keyword>
<reference evidence="5" key="1">
    <citation type="submission" date="2016-07" db="EMBL/GenBank/DDBJ databases">
        <authorList>
            <person name="Florea S."/>
            <person name="Webb J.S."/>
            <person name="Jaromczyk J."/>
            <person name="Schardl C.L."/>
        </authorList>
    </citation>
    <scope>NUCLEOTIDE SEQUENCE [LARGE SCALE GENOMIC DNA]</scope>
    <source>
        <strain evidence="5">Z6</strain>
    </source>
</reference>
<proteinExistence type="predicted"/>
<evidence type="ECO:0000256" key="2">
    <source>
        <dbReference type="PROSITE-ProRule" id="PRU00335"/>
    </source>
</evidence>
<dbReference type="SUPFAM" id="SSF48498">
    <property type="entry name" value="Tetracyclin repressor-like, C-terminal domain"/>
    <property type="match status" value="1"/>
</dbReference>
<evidence type="ECO:0000313" key="5">
    <source>
        <dbReference type="Proteomes" id="UP000093514"/>
    </source>
</evidence>
<feature type="domain" description="HTH tetR-type" evidence="3">
    <location>
        <begin position="1"/>
        <end position="61"/>
    </location>
</feature>
<dbReference type="Proteomes" id="UP000093514">
    <property type="component" value="Unassembled WGS sequence"/>
</dbReference>
<dbReference type="RefSeq" id="WP_068714686.1">
    <property type="nucleotide sequence ID" value="NZ_LWDV01000005.1"/>
</dbReference>
<gene>
    <name evidence="4" type="ORF">U472_01200</name>
</gene>
<dbReference type="AlphaFoldDB" id="A0A1C0AD44"/>
<feature type="DNA-binding region" description="H-T-H motif" evidence="2">
    <location>
        <begin position="24"/>
        <end position="43"/>
    </location>
</feature>
<dbReference type="SUPFAM" id="SSF46689">
    <property type="entry name" value="Homeodomain-like"/>
    <property type="match status" value="1"/>
</dbReference>
<evidence type="ECO:0000259" key="3">
    <source>
        <dbReference type="PROSITE" id="PS50977"/>
    </source>
</evidence>
<dbReference type="OrthoDB" id="9812993at2"/>
<name>A0A1C0AD44_9FIRM</name>
<evidence type="ECO:0000256" key="1">
    <source>
        <dbReference type="ARBA" id="ARBA00023125"/>
    </source>
</evidence>
<comment type="caution">
    <text evidence="4">The sequence shown here is derived from an EMBL/GenBank/DDBJ whole genome shotgun (WGS) entry which is preliminary data.</text>
</comment>
<dbReference type="GO" id="GO:0003677">
    <property type="term" value="F:DNA binding"/>
    <property type="evidence" value="ECO:0007669"/>
    <property type="project" value="UniProtKB-UniRule"/>
</dbReference>